<comment type="catalytic activity">
    <reaction evidence="10">
        <text>5-[(5-phospho-1-deoxy-D-ribulos-1-ylimino)methylamino]-1-(5-phospho-beta-D-ribosyl)imidazole-4-carboxamide + L-glutamine = D-erythro-1-(imidazol-4-yl)glycerol 3-phosphate + 5-amino-1-(5-phospho-beta-D-ribosyl)imidazole-4-carboxamide + L-glutamate + H(+)</text>
        <dbReference type="Rhea" id="RHEA:24793"/>
        <dbReference type="ChEBI" id="CHEBI:15378"/>
        <dbReference type="ChEBI" id="CHEBI:29985"/>
        <dbReference type="ChEBI" id="CHEBI:58278"/>
        <dbReference type="ChEBI" id="CHEBI:58359"/>
        <dbReference type="ChEBI" id="CHEBI:58475"/>
        <dbReference type="ChEBI" id="CHEBI:58525"/>
        <dbReference type="EC" id="4.3.2.10"/>
    </reaction>
</comment>
<dbReference type="InterPro" id="IPR050064">
    <property type="entry name" value="IGPS_HisA/HisF"/>
</dbReference>
<evidence type="ECO:0000256" key="5">
    <source>
        <dbReference type="ARBA" id="ARBA00022605"/>
    </source>
</evidence>
<dbReference type="CDD" id="cd04731">
    <property type="entry name" value="HisF"/>
    <property type="match status" value="1"/>
</dbReference>
<dbReference type="InterPro" id="IPR013785">
    <property type="entry name" value="Aldolase_TIM"/>
</dbReference>
<accession>A0ABT8R3A8</accession>
<keyword evidence="5 11" id="KW-0028">Amino-acid biosynthesis</keyword>
<dbReference type="Pfam" id="PF00977">
    <property type="entry name" value="His_biosynth"/>
    <property type="match status" value="1"/>
</dbReference>
<dbReference type="SUPFAM" id="SSF51366">
    <property type="entry name" value="Ribulose-phoshate binding barrel"/>
    <property type="match status" value="1"/>
</dbReference>
<reference evidence="12" key="1">
    <citation type="submission" date="2023-07" db="EMBL/GenBank/DDBJ databases">
        <title>The genome sequence of Rhodocytophaga aerolata KACC 12507.</title>
        <authorList>
            <person name="Zhang X."/>
        </authorList>
    </citation>
    <scope>NUCLEOTIDE SEQUENCE</scope>
    <source>
        <strain evidence="12">KACC 12507</strain>
    </source>
</reference>
<dbReference type="EMBL" id="JAUKPO010000001">
    <property type="protein sequence ID" value="MDO1445135.1"/>
    <property type="molecule type" value="Genomic_DNA"/>
</dbReference>
<dbReference type="PANTHER" id="PTHR21235:SF2">
    <property type="entry name" value="IMIDAZOLE GLYCEROL PHOSPHATE SYNTHASE HISHF"/>
    <property type="match status" value="1"/>
</dbReference>
<evidence type="ECO:0000256" key="6">
    <source>
        <dbReference type="ARBA" id="ARBA00023102"/>
    </source>
</evidence>
<evidence type="ECO:0000256" key="11">
    <source>
        <dbReference type="RuleBase" id="RU003657"/>
    </source>
</evidence>
<evidence type="ECO:0000256" key="10">
    <source>
        <dbReference type="ARBA" id="ARBA00047838"/>
    </source>
</evidence>
<dbReference type="Proteomes" id="UP001168528">
    <property type="component" value="Unassembled WGS sequence"/>
</dbReference>
<protein>
    <recommendedName>
        <fullName evidence="4">imidazole glycerol-phosphate synthase</fullName>
        <ecNumber evidence="4">4.3.2.10</ecNumber>
    </recommendedName>
    <alternativeName>
        <fullName evidence="9">IGP synthase cyclase subunit</fullName>
    </alternativeName>
</protein>
<name>A0ABT8R3A8_9BACT</name>
<dbReference type="Gene3D" id="3.20.20.70">
    <property type="entry name" value="Aldolase class I"/>
    <property type="match status" value="1"/>
</dbReference>
<comment type="similarity">
    <text evidence="2 11">Belongs to the HisA/HisF family.</text>
</comment>
<evidence type="ECO:0000256" key="7">
    <source>
        <dbReference type="ARBA" id="ARBA00023239"/>
    </source>
</evidence>
<evidence type="ECO:0000313" key="13">
    <source>
        <dbReference type="Proteomes" id="UP001168528"/>
    </source>
</evidence>
<evidence type="ECO:0000256" key="2">
    <source>
        <dbReference type="ARBA" id="ARBA00009667"/>
    </source>
</evidence>
<comment type="subunit">
    <text evidence="3">Heterodimer of HisH and HisF.</text>
</comment>
<dbReference type="PANTHER" id="PTHR21235">
    <property type="entry name" value="IMIDAZOLE GLYCEROL PHOSPHATE SYNTHASE SUBUNIT HISF/H IGP SYNTHASE SUBUNIT HISF/H"/>
    <property type="match status" value="1"/>
</dbReference>
<comment type="pathway">
    <text evidence="1">Amino-acid biosynthesis; L-histidine biosynthesis; L-histidine from 5-phospho-alpha-D-ribose 1-diphosphate: step 5/9.</text>
</comment>
<comment type="caution">
    <text evidence="12">The sequence shown here is derived from an EMBL/GenBank/DDBJ whole genome shotgun (WGS) entry which is preliminary data.</text>
</comment>
<evidence type="ECO:0000256" key="4">
    <source>
        <dbReference type="ARBA" id="ARBA00012809"/>
    </source>
</evidence>
<keyword evidence="13" id="KW-1185">Reference proteome</keyword>
<dbReference type="EC" id="4.3.2.10" evidence="4"/>
<evidence type="ECO:0000313" key="12">
    <source>
        <dbReference type="EMBL" id="MDO1445135.1"/>
    </source>
</evidence>
<proteinExistence type="inferred from homology"/>
<comment type="function">
    <text evidence="8">IGPS catalyzes the conversion of PRFAR and glutamine to IGP, AICAR and glutamate. The HisF subunit catalyzes the cyclization activity that produces IGP and AICAR from PRFAR using the ammonia provided by the HisH subunit.</text>
</comment>
<sequence length="262" mass="28305">MAKRRLIPKLQLKASRFGNTTKMVLVTTIKFDKVVEIGDPKSQAKIYEAQAADELIFVDIAPTANDRKLIIDILRSVSEEIFIPITVGGGVKHVSDFRELLSNGADKVSINSAAVTNPALITQASEAFGAQCVVVSIDYKKNGDGTYSVWTDSGKTKTPLDPVTWAKECEKLGAGEILLTCIDKDGTHQGLELEVSREIADSLSIPIILSGGCGLASHFIDGFKIAHADAVSAGTFFCFKDQNPIQTRAHIRNAGVPIRIYT</sequence>
<evidence type="ECO:0000256" key="9">
    <source>
        <dbReference type="ARBA" id="ARBA00030264"/>
    </source>
</evidence>
<gene>
    <name evidence="12" type="ORF">Q0590_02680</name>
</gene>
<keyword evidence="7" id="KW-0456">Lyase</keyword>
<dbReference type="RefSeq" id="WP_302035929.1">
    <property type="nucleotide sequence ID" value="NZ_JAUKPO010000001.1"/>
</dbReference>
<evidence type="ECO:0000256" key="3">
    <source>
        <dbReference type="ARBA" id="ARBA00011152"/>
    </source>
</evidence>
<dbReference type="InterPro" id="IPR004651">
    <property type="entry name" value="HisF"/>
</dbReference>
<dbReference type="InterPro" id="IPR011060">
    <property type="entry name" value="RibuloseP-bd_barrel"/>
</dbReference>
<keyword evidence="6 11" id="KW-0368">Histidine biosynthesis</keyword>
<evidence type="ECO:0000256" key="8">
    <source>
        <dbReference type="ARBA" id="ARBA00025475"/>
    </source>
</evidence>
<organism evidence="12 13">
    <name type="scientific">Rhodocytophaga aerolata</name>
    <dbReference type="NCBI Taxonomy" id="455078"/>
    <lineage>
        <taxon>Bacteria</taxon>
        <taxon>Pseudomonadati</taxon>
        <taxon>Bacteroidota</taxon>
        <taxon>Cytophagia</taxon>
        <taxon>Cytophagales</taxon>
        <taxon>Rhodocytophagaceae</taxon>
        <taxon>Rhodocytophaga</taxon>
    </lineage>
</organism>
<evidence type="ECO:0000256" key="1">
    <source>
        <dbReference type="ARBA" id="ARBA00005091"/>
    </source>
</evidence>
<dbReference type="InterPro" id="IPR006062">
    <property type="entry name" value="His_biosynth"/>
</dbReference>